<feature type="compositionally biased region" description="Polar residues" evidence="1">
    <location>
        <begin position="1"/>
        <end position="18"/>
    </location>
</feature>
<dbReference type="AlphaFoldDB" id="A0A9K3IN24"/>
<evidence type="ECO:0000256" key="1">
    <source>
        <dbReference type="SAM" id="MobiDB-lite"/>
    </source>
</evidence>
<accession>A0A9K3IN24</accession>
<sequence>MSSNPPDLNTFAASTRSSFKPLRKRESKDAAIVGAAIDRSAACWTTVRFSHLLPHRKHPFRDITDRVPPWLFLSFRCFRTTRYHRR</sequence>
<dbReference type="Proteomes" id="UP000215914">
    <property type="component" value="Unassembled WGS sequence"/>
</dbReference>
<dbReference type="EMBL" id="MNCJ02000322">
    <property type="protein sequence ID" value="KAF5799878.1"/>
    <property type="molecule type" value="Genomic_DNA"/>
</dbReference>
<proteinExistence type="predicted"/>
<organism evidence="2 3">
    <name type="scientific">Helianthus annuus</name>
    <name type="common">Common sunflower</name>
    <dbReference type="NCBI Taxonomy" id="4232"/>
    <lineage>
        <taxon>Eukaryota</taxon>
        <taxon>Viridiplantae</taxon>
        <taxon>Streptophyta</taxon>
        <taxon>Embryophyta</taxon>
        <taxon>Tracheophyta</taxon>
        <taxon>Spermatophyta</taxon>
        <taxon>Magnoliopsida</taxon>
        <taxon>eudicotyledons</taxon>
        <taxon>Gunneridae</taxon>
        <taxon>Pentapetalae</taxon>
        <taxon>asterids</taxon>
        <taxon>campanulids</taxon>
        <taxon>Asterales</taxon>
        <taxon>Asteraceae</taxon>
        <taxon>Asteroideae</taxon>
        <taxon>Heliantheae alliance</taxon>
        <taxon>Heliantheae</taxon>
        <taxon>Helianthus</taxon>
    </lineage>
</organism>
<name>A0A9K3IN24_HELAN</name>
<evidence type="ECO:0000313" key="3">
    <source>
        <dbReference type="Proteomes" id="UP000215914"/>
    </source>
</evidence>
<dbReference type="Gramene" id="mRNA:HanXRQr2_Chr07g0309541">
    <property type="protein sequence ID" value="mRNA:HanXRQr2_Chr07g0309541"/>
    <property type="gene ID" value="HanXRQr2_Chr07g0309541"/>
</dbReference>
<evidence type="ECO:0000313" key="2">
    <source>
        <dbReference type="EMBL" id="KAF5799878.1"/>
    </source>
</evidence>
<comment type="caution">
    <text evidence="2">The sequence shown here is derived from an EMBL/GenBank/DDBJ whole genome shotgun (WGS) entry which is preliminary data.</text>
</comment>
<reference evidence="2" key="1">
    <citation type="journal article" date="2017" name="Nature">
        <title>The sunflower genome provides insights into oil metabolism, flowering and Asterid evolution.</title>
        <authorList>
            <person name="Badouin H."/>
            <person name="Gouzy J."/>
            <person name="Grassa C.J."/>
            <person name="Murat F."/>
            <person name="Staton S.E."/>
            <person name="Cottret L."/>
            <person name="Lelandais-Briere C."/>
            <person name="Owens G.L."/>
            <person name="Carrere S."/>
            <person name="Mayjonade B."/>
            <person name="Legrand L."/>
            <person name="Gill N."/>
            <person name="Kane N.C."/>
            <person name="Bowers J.E."/>
            <person name="Hubner S."/>
            <person name="Bellec A."/>
            <person name="Berard A."/>
            <person name="Berges H."/>
            <person name="Blanchet N."/>
            <person name="Boniface M.C."/>
            <person name="Brunel D."/>
            <person name="Catrice O."/>
            <person name="Chaidir N."/>
            <person name="Claudel C."/>
            <person name="Donnadieu C."/>
            <person name="Faraut T."/>
            <person name="Fievet G."/>
            <person name="Helmstetter N."/>
            <person name="King M."/>
            <person name="Knapp S.J."/>
            <person name="Lai Z."/>
            <person name="Le Paslier M.C."/>
            <person name="Lippi Y."/>
            <person name="Lorenzon L."/>
            <person name="Mandel J.R."/>
            <person name="Marage G."/>
            <person name="Marchand G."/>
            <person name="Marquand E."/>
            <person name="Bret-Mestries E."/>
            <person name="Morien E."/>
            <person name="Nambeesan S."/>
            <person name="Nguyen T."/>
            <person name="Pegot-Espagnet P."/>
            <person name="Pouilly N."/>
            <person name="Raftis F."/>
            <person name="Sallet E."/>
            <person name="Schiex T."/>
            <person name="Thomas J."/>
            <person name="Vandecasteele C."/>
            <person name="Vares D."/>
            <person name="Vear F."/>
            <person name="Vautrin S."/>
            <person name="Crespi M."/>
            <person name="Mangin B."/>
            <person name="Burke J.M."/>
            <person name="Salse J."/>
            <person name="Munos S."/>
            <person name="Vincourt P."/>
            <person name="Rieseberg L.H."/>
            <person name="Langlade N.B."/>
        </authorList>
    </citation>
    <scope>NUCLEOTIDE SEQUENCE</scope>
    <source>
        <tissue evidence="2">Leaves</tissue>
    </source>
</reference>
<reference evidence="2" key="2">
    <citation type="submission" date="2020-06" db="EMBL/GenBank/DDBJ databases">
        <title>Helianthus annuus Genome sequencing and assembly Release 2.</title>
        <authorList>
            <person name="Gouzy J."/>
            <person name="Langlade N."/>
            <person name="Munos S."/>
        </authorList>
    </citation>
    <scope>NUCLEOTIDE SEQUENCE</scope>
    <source>
        <tissue evidence="2">Leaves</tissue>
    </source>
</reference>
<keyword evidence="3" id="KW-1185">Reference proteome</keyword>
<gene>
    <name evidence="2" type="ORF">HanXRQr2_Chr07g0309541</name>
</gene>
<protein>
    <submittedName>
        <fullName evidence="2">Uncharacterized protein</fullName>
    </submittedName>
</protein>
<feature type="region of interest" description="Disordered" evidence="1">
    <location>
        <begin position="1"/>
        <end position="23"/>
    </location>
</feature>